<evidence type="ECO:0000313" key="5">
    <source>
        <dbReference type="Proteomes" id="UP000095281"/>
    </source>
</evidence>
<evidence type="ECO:0000256" key="2">
    <source>
        <dbReference type="SAM" id="Coils"/>
    </source>
</evidence>
<evidence type="ECO:0000313" key="6">
    <source>
        <dbReference type="WBParaSite" id="MhA1_Contig1337.frz3.gene5"/>
    </source>
</evidence>
<feature type="coiled-coil region" evidence="2">
    <location>
        <begin position="225"/>
        <end position="252"/>
    </location>
</feature>
<dbReference type="PROSITE" id="PS00028">
    <property type="entry name" value="ZINC_FINGER_C2H2_1"/>
    <property type="match status" value="1"/>
</dbReference>
<evidence type="ECO:0000256" key="1">
    <source>
        <dbReference type="PROSITE-ProRule" id="PRU00042"/>
    </source>
</evidence>
<dbReference type="Proteomes" id="UP000095281">
    <property type="component" value="Unplaced"/>
</dbReference>
<reference evidence="6" key="1">
    <citation type="submission" date="2016-11" db="UniProtKB">
        <authorList>
            <consortium name="WormBaseParasite"/>
        </authorList>
    </citation>
    <scope>IDENTIFICATION</scope>
</reference>
<feature type="compositionally biased region" description="Low complexity" evidence="3">
    <location>
        <begin position="19"/>
        <end position="41"/>
    </location>
</feature>
<dbReference type="WBParaSite" id="MhA1_Contig1337.frz3.gene5">
    <property type="protein sequence ID" value="MhA1_Contig1337.frz3.gene5"/>
    <property type="gene ID" value="MhA1_Contig1337.frz3.gene5"/>
</dbReference>
<evidence type="ECO:0000259" key="4">
    <source>
        <dbReference type="PROSITE" id="PS50157"/>
    </source>
</evidence>
<proteinExistence type="predicted"/>
<keyword evidence="1" id="KW-0479">Metal-binding</keyword>
<dbReference type="GO" id="GO:0008270">
    <property type="term" value="F:zinc ion binding"/>
    <property type="evidence" value="ECO:0007669"/>
    <property type="project" value="UniProtKB-KW"/>
</dbReference>
<keyword evidence="1" id="KW-0862">Zinc</keyword>
<dbReference type="InterPro" id="IPR013087">
    <property type="entry name" value="Znf_C2H2_type"/>
</dbReference>
<keyword evidence="2" id="KW-0175">Coiled coil</keyword>
<keyword evidence="1" id="KW-0863">Zinc-finger</keyword>
<keyword evidence="5" id="KW-1185">Reference proteome</keyword>
<feature type="region of interest" description="Disordered" evidence="3">
    <location>
        <begin position="1"/>
        <end position="41"/>
    </location>
</feature>
<feature type="domain" description="C2H2-type" evidence="4">
    <location>
        <begin position="288"/>
        <end position="316"/>
    </location>
</feature>
<name>A0A1I8B4Q2_MELHA</name>
<evidence type="ECO:0000256" key="3">
    <source>
        <dbReference type="SAM" id="MobiDB-lite"/>
    </source>
</evidence>
<protein>
    <submittedName>
        <fullName evidence="6">C2H2-type domain-containing protein</fullName>
    </submittedName>
</protein>
<dbReference type="PROSITE" id="PS50157">
    <property type="entry name" value="ZINC_FINGER_C2H2_2"/>
    <property type="match status" value="1"/>
</dbReference>
<accession>A0A1I8B4Q2</accession>
<organism evidence="5 6">
    <name type="scientific">Meloidogyne hapla</name>
    <name type="common">Root-knot nematode worm</name>
    <dbReference type="NCBI Taxonomy" id="6305"/>
    <lineage>
        <taxon>Eukaryota</taxon>
        <taxon>Metazoa</taxon>
        <taxon>Ecdysozoa</taxon>
        <taxon>Nematoda</taxon>
        <taxon>Chromadorea</taxon>
        <taxon>Rhabditida</taxon>
        <taxon>Tylenchina</taxon>
        <taxon>Tylenchomorpha</taxon>
        <taxon>Tylenchoidea</taxon>
        <taxon>Meloidogynidae</taxon>
        <taxon>Meloidogyninae</taxon>
        <taxon>Meloidogyne</taxon>
    </lineage>
</organism>
<sequence>MSSRNPTVWNPGLDNKDVSLNNERNNQNNISNNPSSSILPSSFKSSSSSNFSSLPSSSSSLPVSSQFAFIAAAEQYFRLQQNNQINKLKQQQTCLLPQLPPFLFGGDGRIPFRRPPFFQSSLLPPPMPFIPPNSSSTSNNKTTIPHPFILPFPPFPFQSFGGGHLGQNFANLAMTLTAKNQQQKQESTIVIEEKNNKEKIKRRKLLINSKTRKRPFPSKLNFINNNESNEEIKTINDNCEAKKEENEEKIAKIAKINSLPTTNPIIELVFRKENNINNNNNPLTINFNTCAICGASFRLTSELIQHARSNHRQPSRYDSLEGPSIEEVQKLNIKRNGNIARKKE</sequence>
<dbReference type="AlphaFoldDB" id="A0A1I8B4Q2"/>